<gene>
    <name evidence="1" type="ORF">C8R21_1552</name>
</gene>
<evidence type="ECO:0000313" key="1">
    <source>
        <dbReference type="EMBL" id="PTQ77211.1"/>
    </source>
</evidence>
<name>A0A2T5I053_9PROT</name>
<reference evidence="1 2" key="1">
    <citation type="submission" date="2018-04" db="EMBL/GenBank/DDBJ databases">
        <title>Active sludge and wastewater microbial communities from Klosterneuburg, Austria.</title>
        <authorList>
            <person name="Wagner M."/>
        </authorList>
    </citation>
    <scope>NUCLEOTIDE SEQUENCE [LARGE SCALE GENOMIC DNA]</scope>
    <source>
        <strain evidence="1 2">Nl12</strain>
    </source>
</reference>
<protein>
    <submittedName>
        <fullName evidence="1">Uncharacterized protein</fullName>
    </submittedName>
</protein>
<accession>A0A2T5I053</accession>
<organism evidence="1 2">
    <name type="scientific">Nitrosospira multiformis</name>
    <dbReference type="NCBI Taxonomy" id="1231"/>
    <lineage>
        <taxon>Bacteria</taxon>
        <taxon>Pseudomonadati</taxon>
        <taxon>Pseudomonadota</taxon>
        <taxon>Betaproteobacteria</taxon>
        <taxon>Nitrosomonadales</taxon>
        <taxon>Nitrosomonadaceae</taxon>
        <taxon>Nitrosospira</taxon>
    </lineage>
</organism>
<sequence length="41" mass="4765">MSFKKTRQNGRAKDTFYRNYVEMEDDPKSLDSNLDVDGHVG</sequence>
<dbReference type="EMBL" id="QAOK01000055">
    <property type="protein sequence ID" value="PTQ77211.1"/>
    <property type="molecule type" value="Genomic_DNA"/>
</dbReference>
<evidence type="ECO:0000313" key="2">
    <source>
        <dbReference type="Proteomes" id="UP000244152"/>
    </source>
</evidence>
<dbReference type="AlphaFoldDB" id="A0A2T5I053"/>
<proteinExistence type="predicted"/>
<dbReference type="Proteomes" id="UP000244152">
    <property type="component" value="Unassembled WGS sequence"/>
</dbReference>
<comment type="caution">
    <text evidence="1">The sequence shown here is derived from an EMBL/GenBank/DDBJ whole genome shotgun (WGS) entry which is preliminary data.</text>
</comment>